<accession>A0ACC0WMF7</accession>
<dbReference type="EMBL" id="CM047591">
    <property type="protein sequence ID" value="KAI9918921.1"/>
    <property type="molecule type" value="Genomic_DNA"/>
</dbReference>
<organism evidence="1 2">
    <name type="scientific">Peronosclerospora sorghi</name>
    <dbReference type="NCBI Taxonomy" id="230839"/>
    <lineage>
        <taxon>Eukaryota</taxon>
        <taxon>Sar</taxon>
        <taxon>Stramenopiles</taxon>
        <taxon>Oomycota</taxon>
        <taxon>Peronosporomycetes</taxon>
        <taxon>Peronosporales</taxon>
        <taxon>Peronosporaceae</taxon>
        <taxon>Peronosclerospora</taxon>
    </lineage>
</organism>
<gene>
    <name evidence="1" type="ORF">PsorP6_011359</name>
</gene>
<name>A0ACC0WMF7_9STRA</name>
<evidence type="ECO:0000313" key="1">
    <source>
        <dbReference type="EMBL" id="KAI9918921.1"/>
    </source>
</evidence>
<comment type="caution">
    <text evidence="1">The sequence shown here is derived from an EMBL/GenBank/DDBJ whole genome shotgun (WGS) entry which is preliminary data.</text>
</comment>
<reference evidence="1 2" key="1">
    <citation type="journal article" date="2022" name="bioRxiv">
        <title>The genome of the oomycete Peronosclerospora sorghi, a cosmopolitan pathogen of maize and sorghum, is inflated with dispersed pseudogenes.</title>
        <authorList>
            <person name="Fletcher K."/>
            <person name="Martin F."/>
            <person name="Isakeit T."/>
            <person name="Cavanaugh K."/>
            <person name="Magill C."/>
            <person name="Michelmore R."/>
        </authorList>
    </citation>
    <scope>NUCLEOTIDE SEQUENCE [LARGE SCALE GENOMIC DNA]</scope>
    <source>
        <strain evidence="1">P6</strain>
    </source>
</reference>
<sequence length="70" mass="7801">MLNRKEIHVDILDMTKRIVNHKAEQLHNLLVGSAPLVGSSHSNLSDAREVRDNALRTFTLPTLSPNSTLN</sequence>
<dbReference type="Proteomes" id="UP001163321">
    <property type="component" value="Chromosome 12"/>
</dbReference>
<protein>
    <submittedName>
        <fullName evidence="1">Uncharacterized protein</fullName>
    </submittedName>
</protein>
<evidence type="ECO:0000313" key="2">
    <source>
        <dbReference type="Proteomes" id="UP001163321"/>
    </source>
</evidence>
<keyword evidence="2" id="KW-1185">Reference proteome</keyword>
<proteinExistence type="predicted"/>